<evidence type="ECO:0000313" key="1">
    <source>
        <dbReference type="EMBL" id="CAB5368055.1"/>
    </source>
</evidence>
<accession>A0A915ZAW8</accession>
<name>A0A915ZAW8_9GLOM</name>
<dbReference type="Proteomes" id="UP000684084">
    <property type="component" value="Unassembled WGS sequence"/>
</dbReference>
<dbReference type="EMBL" id="CAGKOT010000024">
    <property type="protein sequence ID" value="CAB5368055.1"/>
    <property type="molecule type" value="Genomic_DNA"/>
</dbReference>
<comment type="caution">
    <text evidence="1">The sequence shown here is derived from an EMBL/GenBank/DDBJ whole genome shotgun (WGS) entry which is preliminary data.</text>
</comment>
<organism evidence="1 2">
    <name type="scientific">Rhizophagus irregularis</name>
    <dbReference type="NCBI Taxonomy" id="588596"/>
    <lineage>
        <taxon>Eukaryota</taxon>
        <taxon>Fungi</taxon>
        <taxon>Fungi incertae sedis</taxon>
        <taxon>Mucoromycota</taxon>
        <taxon>Glomeromycotina</taxon>
        <taxon>Glomeromycetes</taxon>
        <taxon>Glomerales</taxon>
        <taxon>Glomeraceae</taxon>
        <taxon>Rhizophagus</taxon>
    </lineage>
</organism>
<evidence type="ECO:0000313" key="2">
    <source>
        <dbReference type="Proteomes" id="UP000684084"/>
    </source>
</evidence>
<gene>
    <name evidence="1" type="ORF">CHRIB12_LOCUS11558</name>
</gene>
<reference evidence="1" key="1">
    <citation type="submission" date="2020-05" db="EMBL/GenBank/DDBJ databases">
        <authorList>
            <person name="Rincon C."/>
            <person name="Sanders R I."/>
            <person name="Robbins C."/>
            <person name="Chaturvedi A."/>
        </authorList>
    </citation>
    <scope>NUCLEOTIDE SEQUENCE</scope>
    <source>
        <strain evidence="1">CHB12</strain>
    </source>
</reference>
<sequence>MVDHFCGNEHLCQEFCEDDGVCKVVIEPKQQITRTKYIQSNEKLKCSKKIPPNEFEHIGKHTHKEDGFHYCNVKCKYCEYYCTLPYGHTQIHETRHGNMKPNEFTSDDNFEFTGQEVLCNLKCKGLGRHPHVDYCQNEENCRLGNQRIDIQHIDERAHPHPDRPKDLISHKLYWERTGFKDPYSVQEQKEFAKWNHERMD</sequence>
<protein>
    <submittedName>
        <fullName evidence="1">Uncharacterized protein</fullName>
    </submittedName>
</protein>
<dbReference type="OrthoDB" id="2435381at2759"/>
<proteinExistence type="predicted"/>
<dbReference type="AlphaFoldDB" id="A0A915ZAW8"/>